<evidence type="ECO:0000313" key="2">
    <source>
        <dbReference type="EMBL" id="MBS2099759.1"/>
    </source>
</evidence>
<reference evidence="2 3" key="1">
    <citation type="journal article" date="2015" name="Int. J. Syst. Evol. Microbiol.">
        <title>Carboxylicivirga linearis sp. nov., isolated from a sea cucumber culture pond.</title>
        <authorList>
            <person name="Wang F.Q."/>
            <person name="Zhou Y.X."/>
            <person name="Lin X.Z."/>
            <person name="Chen G.J."/>
            <person name="Du Z.J."/>
        </authorList>
    </citation>
    <scope>NUCLEOTIDE SEQUENCE [LARGE SCALE GENOMIC DNA]</scope>
    <source>
        <strain evidence="2 3">FB218</strain>
    </source>
</reference>
<gene>
    <name evidence="2" type="ORF">KEM10_15805</name>
</gene>
<evidence type="ECO:0000256" key="1">
    <source>
        <dbReference type="SAM" id="Phobius"/>
    </source>
</evidence>
<organism evidence="2 3">
    <name type="scientific">Carboxylicivirga linearis</name>
    <dbReference type="NCBI Taxonomy" id="1628157"/>
    <lineage>
        <taxon>Bacteria</taxon>
        <taxon>Pseudomonadati</taxon>
        <taxon>Bacteroidota</taxon>
        <taxon>Bacteroidia</taxon>
        <taxon>Marinilabiliales</taxon>
        <taxon>Marinilabiliaceae</taxon>
        <taxon>Carboxylicivirga</taxon>
    </lineage>
</organism>
<name>A0ABS5JZ50_9BACT</name>
<dbReference type="Proteomes" id="UP000708576">
    <property type="component" value="Unassembled WGS sequence"/>
</dbReference>
<keyword evidence="3" id="KW-1185">Reference proteome</keyword>
<evidence type="ECO:0008006" key="4">
    <source>
        <dbReference type="Google" id="ProtNLM"/>
    </source>
</evidence>
<dbReference type="RefSeq" id="WP_212217002.1">
    <property type="nucleotide sequence ID" value="NZ_JAGUCO010000014.1"/>
</dbReference>
<dbReference type="EMBL" id="JAGUCO010000014">
    <property type="protein sequence ID" value="MBS2099759.1"/>
    <property type="molecule type" value="Genomic_DNA"/>
</dbReference>
<feature type="transmembrane region" description="Helical" evidence="1">
    <location>
        <begin position="32"/>
        <end position="51"/>
    </location>
</feature>
<evidence type="ECO:0000313" key="3">
    <source>
        <dbReference type="Proteomes" id="UP000708576"/>
    </source>
</evidence>
<proteinExistence type="predicted"/>
<keyword evidence="1" id="KW-0812">Transmembrane</keyword>
<feature type="transmembrane region" description="Helical" evidence="1">
    <location>
        <begin position="7"/>
        <end position="26"/>
    </location>
</feature>
<comment type="caution">
    <text evidence="2">The sequence shown here is derived from an EMBL/GenBank/DDBJ whole genome shotgun (WGS) entry which is preliminary data.</text>
</comment>
<keyword evidence="1" id="KW-1133">Transmembrane helix</keyword>
<accession>A0ABS5JZ50</accession>
<sequence length="56" mass="5948">MNQILKNFGILLIVLGVVVLVIYTMNPPVGNVLLILAGLLMVGGIAAHVILNKIIQ</sequence>
<protein>
    <recommendedName>
        <fullName evidence="4">DUF3188 domain-containing protein</fullName>
    </recommendedName>
</protein>
<keyword evidence="1" id="KW-0472">Membrane</keyword>